<proteinExistence type="predicted"/>
<feature type="region of interest" description="Disordered" evidence="1">
    <location>
        <begin position="121"/>
        <end position="186"/>
    </location>
</feature>
<dbReference type="EMBL" id="BSNS01000024">
    <property type="protein sequence ID" value="GLQ57477.1"/>
    <property type="molecule type" value="Genomic_DNA"/>
</dbReference>
<keyword evidence="2" id="KW-1133">Transmembrane helix</keyword>
<evidence type="ECO:0000313" key="3">
    <source>
        <dbReference type="EMBL" id="GLQ57477.1"/>
    </source>
</evidence>
<gene>
    <name evidence="3" type="ORF">GCM10010862_47360</name>
</gene>
<feature type="compositionally biased region" description="Pro residues" evidence="1">
    <location>
        <begin position="135"/>
        <end position="148"/>
    </location>
</feature>
<accession>A0ABQ5WBZ3</accession>
<organism evidence="3 4">
    <name type="scientific">Devosia nitrariae</name>
    <dbReference type="NCBI Taxonomy" id="2071872"/>
    <lineage>
        <taxon>Bacteria</taxon>
        <taxon>Pseudomonadati</taxon>
        <taxon>Pseudomonadota</taxon>
        <taxon>Alphaproteobacteria</taxon>
        <taxon>Hyphomicrobiales</taxon>
        <taxon>Devosiaceae</taxon>
        <taxon>Devosia</taxon>
    </lineage>
</organism>
<keyword evidence="2" id="KW-0812">Transmembrane</keyword>
<comment type="caution">
    <text evidence="3">The sequence shown here is derived from an EMBL/GenBank/DDBJ whole genome shotgun (WGS) entry which is preliminary data.</text>
</comment>
<keyword evidence="2" id="KW-0472">Membrane</keyword>
<dbReference type="Pfam" id="PF14110">
    <property type="entry name" value="DUF4282"/>
    <property type="match status" value="1"/>
</dbReference>
<feature type="transmembrane region" description="Helical" evidence="2">
    <location>
        <begin position="58"/>
        <end position="79"/>
    </location>
</feature>
<evidence type="ECO:0000256" key="2">
    <source>
        <dbReference type="SAM" id="Phobius"/>
    </source>
</evidence>
<feature type="compositionally biased region" description="Basic residues" evidence="1">
    <location>
        <begin position="167"/>
        <end position="180"/>
    </location>
</feature>
<protein>
    <recommendedName>
        <fullName evidence="5">DUF4282 domain-containing protein</fullName>
    </recommendedName>
</protein>
<dbReference type="InterPro" id="IPR025557">
    <property type="entry name" value="DUF4282"/>
</dbReference>
<feature type="transmembrane region" description="Helical" evidence="2">
    <location>
        <begin position="21"/>
        <end position="43"/>
    </location>
</feature>
<evidence type="ECO:0000256" key="1">
    <source>
        <dbReference type="SAM" id="MobiDB-lite"/>
    </source>
</evidence>
<sequence length="186" mass="20606">MTLDDLKRLFSRQTLFRLDAVLAPRLASIIYAVGLAGVLLWAVRHLVTTFAVGFTNGLWGLIEIAVFGLLMVLVLRVFCEALLVYFKTHETEGEAVNRSRYSASLLDEVREAIRDLAEEDETDFAEADEYITPATEPPPRAPEPPATMPPDSSTARPAPPETEKPAPKRAVRRTAKRTPKPKPPPT</sequence>
<evidence type="ECO:0000313" key="4">
    <source>
        <dbReference type="Proteomes" id="UP001156691"/>
    </source>
</evidence>
<name>A0ABQ5WBZ3_9HYPH</name>
<reference evidence="4" key="1">
    <citation type="journal article" date="2019" name="Int. J. Syst. Evol. Microbiol.">
        <title>The Global Catalogue of Microorganisms (GCM) 10K type strain sequencing project: providing services to taxonomists for standard genome sequencing and annotation.</title>
        <authorList>
            <consortium name="The Broad Institute Genomics Platform"/>
            <consortium name="The Broad Institute Genome Sequencing Center for Infectious Disease"/>
            <person name="Wu L."/>
            <person name="Ma J."/>
        </authorList>
    </citation>
    <scope>NUCLEOTIDE SEQUENCE [LARGE SCALE GENOMIC DNA]</scope>
    <source>
        <strain evidence="4">NBRC 112416</strain>
    </source>
</reference>
<evidence type="ECO:0008006" key="5">
    <source>
        <dbReference type="Google" id="ProtNLM"/>
    </source>
</evidence>
<keyword evidence="4" id="KW-1185">Reference proteome</keyword>
<dbReference type="RefSeq" id="WP_284342867.1">
    <property type="nucleotide sequence ID" value="NZ_BSNS01000024.1"/>
</dbReference>
<dbReference type="Proteomes" id="UP001156691">
    <property type="component" value="Unassembled WGS sequence"/>
</dbReference>